<accession>A0A507QL18</accession>
<comment type="caution">
    <text evidence="3">The sequence shown here is derived from an EMBL/GenBank/DDBJ whole genome shotgun (WGS) entry which is preliminary data.</text>
</comment>
<feature type="transmembrane region" description="Helical" evidence="2">
    <location>
        <begin position="95"/>
        <end position="115"/>
    </location>
</feature>
<name>A0A507QL18_MONPU</name>
<protein>
    <submittedName>
        <fullName evidence="3">Uncharacterized protein</fullName>
    </submittedName>
</protein>
<dbReference type="AlphaFoldDB" id="A0A507QL18"/>
<feature type="transmembrane region" description="Helical" evidence="2">
    <location>
        <begin position="564"/>
        <end position="585"/>
    </location>
</feature>
<keyword evidence="2" id="KW-0472">Membrane</keyword>
<feature type="transmembrane region" description="Helical" evidence="2">
    <location>
        <begin position="32"/>
        <end position="57"/>
    </location>
</feature>
<keyword evidence="4" id="KW-1185">Reference proteome</keyword>
<keyword evidence="2" id="KW-1133">Transmembrane helix</keyword>
<gene>
    <name evidence="3" type="ORF">MPDQ_003606</name>
</gene>
<sequence>MSGLFLAVAFWKPRYGKRIGPNGGVAASTATLLSALFAKTVELSYVTVCVAFLGQVLSRRAITKGSRGISISDMNMRAWIMQPGSLIVHWETLKYSALTILGVFALTAALVSMLYTTAAEALVAPKLMMMHADVKHLVGTVSTQFAVPLYLEKRCQTPVTTDMDPVYSGQTCMEIEHVGQAYHNYQEYIAAWAELVHAGNGTSTGLASRLPPIGAMYDDTSVTGSWIDIQNMTKLSAQYGRLVNNVTAALPHGGIIAAAQDPRNGIRQPDGPSGKGMYHLEASVPSPSINVLCVGMTAEELSPLVYTEWPDSKDFNATTWNLGPSEKIPVYPDWLNRTVVDDIFGFGEKYGQRPPVFGKFPQPYNTILNGTALYGANALYILAAPPTNVTNPEYVLCALKAKQTGVCSTRYSAAASGATLSTHCNSPANKLQYNRVNAKMIEGIWQPDWKNVATLWAEALSLGAGITDGQSSNARLLTQMTPASDSKADNNFSLDPKLPSIAEALAAMASSTLILSSQGAPFVPFFNYTPNKDGYLDQPVTQSFPARVSEMDYASGPSEPWQCVFYAVLVAAFITSAICLVFILIEIKGRQVTDFTEPANLFTLAVNSPPSGRLRGACGAGPSGAQLSERWYVGMEEDHEHYFIQTKAEEHLIVVGQRSSGVSLTTSAASSPHLHRGSRSSSGLVSVETVDVDDSVPLKSKPSPRVNEYRVLSSPRGLFSKLY</sequence>
<proteinExistence type="predicted"/>
<evidence type="ECO:0000256" key="1">
    <source>
        <dbReference type="SAM" id="MobiDB-lite"/>
    </source>
</evidence>
<dbReference type="STRING" id="5098.A0A507QL18"/>
<evidence type="ECO:0000256" key="2">
    <source>
        <dbReference type="SAM" id="Phobius"/>
    </source>
</evidence>
<dbReference type="Proteomes" id="UP000319663">
    <property type="component" value="Unassembled WGS sequence"/>
</dbReference>
<evidence type="ECO:0000313" key="4">
    <source>
        <dbReference type="Proteomes" id="UP000319663"/>
    </source>
</evidence>
<reference evidence="3 4" key="1">
    <citation type="submission" date="2019-06" db="EMBL/GenBank/DDBJ databases">
        <title>Wine fermentation using esterase from Monascus purpureus.</title>
        <authorList>
            <person name="Geng C."/>
            <person name="Zhang Y."/>
        </authorList>
    </citation>
    <scope>NUCLEOTIDE SEQUENCE [LARGE SCALE GENOMIC DNA]</scope>
    <source>
        <strain evidence="3">HQ1</strain>
    </source>
</reference>
<keyword evidence="2" id="KW-0812">Transmembrane</keyword>
<feature type="region of interest" description="Disordered" evidence="1">
    <location>
        <begin position="666"/>
        <end position="686"/>
    </location>
</feature>
<evidence type="ECO:0000313" key="3">
    <source>
        <dbReference type="EMBL" id="TQB68321.1"/>
    </source>
</evidence>
<organism evidence="3 4">
    <name type="scientific">Monascus purpureus</name>
    <name type="common">Red mold</name>
    <name type="synonym">Monascus anka</name>
    <dbReference type="NCBI Taxonomy" id="5098"/>
    <lineage>
        <taxon>Eukaryota</taxon>
        <taxon>Fungi</taxon>
        <taxon>Dikarya</taxon>
        <taxon>Ascomycota</taxon>
        <taxon>Pezizomycotina</taxon>
        <taxon>Eurotiomycetes</taxon>
        <taxon>Eurotiomycetidae</taxon>
        <taxon>Eurotiales</taxon>
        <taxon>Aspergillaceae</taxon>
        <taxon>Monascus</taxon>
    </lineage>
</organism>
<dbReference type="EMBL" id="VIFY01000227">
    <property type="protein sequence ID" value="TQB68321.1"/>
    <property type="molecule type" value="Genomic_DNA"/>
</dbReference>